<dbReference type="Proteomes" id="UP000324222">
    <property type="component" value="Unassembled WGS sequence"/>
</dbReference>
<evidence type="ECO:0000313" key="2">
    <source>
        <dbReference type="Proteomes" id="UP000324222"/>
    </source>
</evidence>
<protein>
    <submittedName>
        <fullName evidence="1">Uncharacterized protein</fullName>
    </submittedName>
</protein>
<evidence type="ECO:0000313" key="1">
    <source>
        <dbReference type="EMBL" id="MPC98228.1"/>
    </source>
</evidence>
<reference evidence="1 2" key="1">
    <citation type="submission" date="2019-05" db="EMBL/GenBank/DDBJ databases">
        <title>Another draft genome of Portunus trituberculatus and its Hox gene families provides insights of decapod evolution.</title>
        <authorList>
            <person name="Jeong J.-H."/>
            <person name="Song I."/>
            <person name="Kim S."/>
            <person name="Choi T."/>
            <person name="Kim D."/>
            <person name="Ryu S."/>
            <person name="Kim W."/>
        </authorList>
    </citation>
    <scope>NUCLEOTIDE SEQUENCE [LARGE SCALE GENOMIC DNA]</scope>
    <source>
        <tissue evidence="1">Muscle</tissue>
    </source>
</reference>
<sequence length="76" mass="8889">MTHQAIHFGKPGYIGSLPHDFRSYTVMSLRHNRKPYRLCEPRVNLELGFRAFEKSAPRLYNGLPQNMKNSPNLEIF</sequence>
<comment type="caution">
    <text evidence="1">The sequence shown here is derived from an EMBL/GenBank/DDBJ whole genome shotgun (WGS) entry which is preliminary data.</text>
</comment>
<name>A0A5B7JZ42_PORTR</name>
<dbReference type="AlphaFoldDB" id="A0A5B7JZ42"/>
<gene>
    <name evidence="1" type="ORF">E2C01_093587</name>
</gene>
<dbReference type="EMBL" id="VSRR010113137">
    <property type="protein sequence ID" value="MPC98228.1"/>
    <property type="molecule type" value="Genomic_DNA"/>
</dbReference>
<organism evidence="1 2">
    <name type="scientific">Portunus trituberculatus</name>
    <name type="common">Swimming crab</name>
    <name type="synonym">Neptunus trituberculatus</name>
    <dbReference type="NCBI Taxonomy" id="210409"/>
    <lineage>
        <taxon>Eukaryota</taxon>
        <taxon>Metazoa</taxon>
        <taxon>Ecdysozoa</taxon>
        <taxon>Arthropoda</taxon>
        <taxon>Crustacea</taxon>
        <taxon>Multicrustacea</taxon>
        <taxon>Malacostraca</taxon>
        <taxon>Eumalacostraca</taxon>
        <taxon>Eucarida</taxon>
        <taxon>Decapoda</taxon>
        <taxon>Pleocyemata</taxon>
        <taxon>Brachyura</taxon>
        <taxon>Eubrachyura</taxon>
        <taxon>Portunoidea</taxon>
        <taxon>Portunidae</taxon>
        <taxon>Portuninae</taxon>
        <taxon>Portunus</taxon>
    </lineage>
</organism>
<keyword evidence="2" id="KW-1185">Reference proteome</keyword>
<proteinExistence type="predicted"/>
<accession>A0A5B7JZ42</accession>